<feature type="non-terminal residue" evidence="1">
    <location>
        <position position="1"/>
    </location>
</feature>
<dbReference type="PANTHER" id="PTHR46801">
    <property type="entry name" value="OS06G0309200 PROTEIN"/>
    <property type="match status" value="1"/>
</dbReference>
<dbReference type="Proteomes" id="UP000265618">
    <property type="component" value="Unassembled WGS sequence"/>
</dbReference>
<dbReference type="GO" id="GO:0008289">
    <property type="term" value="F:lipid binding"/>
    <property type="evidence" value="ECO:0007669"/>
    <property type="project" value="InterPro"/>
</dbReference>
<dbReference type="SUPFAM" id="SSF55394">
    <property type="entry name" value="Bactericidal permeability-increasing protein, BPI"/>
    <property type="match status" value="1"/>
</dbReference>
<accession>A0A9K3GRI1</accession>
<dbReference type="OrthoDB" id="10255543at2759"/>
<reference evidence="1 2" key="1">
    <citation type="journal article" date="2018" name="PLoS ONE">
        <title>The draft genome of Kipferlia bialata reveals reductive genome evolution in fornicate parasites.</title>
        <authorList>
            <person name="Tanifuji G."/>
            <person name="Takabayashi S."/>
            <person name="Kume K."/>
            <person name="Takagi M."/>
            <person name="Nakayama T."/>
            <person name="Kamikawa R."/>
            <person name="Inagaki Y."/>
            <person name="Hashimoto T."/>
        </authorList>
    </citation>
    <scope>NUCLEOTIDE SEQUENCE [LARGE SCALE GENOMIC DNA]</scope>
    <source>
        <strain evidence="1">NY0173</strain>
    </source>
</reference>
<evidence type="ECO:0000313" key="2">
    <source>
        <dbReference type="Proteomes" id="UP000265618"/>
    </source>
</evidence>
<dbReference type="PANTHER" id="PTHR46801:SF2">
    <property type="entry name" value="LIPOPOLYSACCHARIDE-BINDING PROTEIN"/>
    <property type="match status" value="1"/>
</dbReference>
<dbReference type="Gene3D" id="3.15.10.10">
    <property type="entry name" value="Bactericidal permeability-increasing protein, domain 1"/>
    <property type="match status" value="1"/>
</dbReference>
<proteinExistence type="predicted"/>
<gene>
    <name evidence="1" type="ORF">KIPB_015559</name>
</gene>
<keyword evidence="2" id="KW-1185">Reference proteome</keyword>
<protein>
    <recommendedName>
        <fullName evidence="3">Lipid-binding serum glycoprotein C-terminal domain-containing protein</fullName>
    </recommendedName>
</protein>
<evidence type="ECO:0008006" key="3">
    <source>
        <dbReference type="Google" id="ProtNLM"/>
    </source>
</evidence>
<name>A0A9K3GRI1_9EUKA</name>
<sequence length="156" mass="16518">FNKLAEGSLPILESQIYDMKFPDIEVPVDLGITEVDLTISDMAMTELNVGGLSIGNDVVSEPPRVNIELDDTSLALSFSWSYKETTFPFISDHGTGTVTVDGVSGSMSSTVGVSPDTAMMYAAFVSFAFDLGDITIDLDGGASALYGLVLNAFLTV</sequence>
<dbReference type="InterPro" id="IPR017943">
    <property type="entry name" value="Bactericidal_perm-incr_a/b_dom"/>
</dbReference>
<feature type="non-terminal residue" evidence="1">
    <location>
        <position position="156"/>
    </location>
</feature>
<organism evidence="1 2">
    <name type="scientific">Kipferlia bialata</name>
    <dbReference type="NCBI Taxonomy" id="797122"/>
    <lineage>
        <taxon>Eukaryota</taxon>
        <taxon>Metamonada</taxon>
        <taxon>Carpediemonas-like organisms</taxon>
        <taxon>Kipferlia</taxon>
    </lineage>
</organism>
<evidence type="ECO:0000313" key="1">
    <source>
        <dbReference type="EMBL" id="GIQ92025.1"/>
    </source>
</evidence>
<dbReference type="AlphaFoldDB" id="A0A9K3GRI1"/>
<comment type="caution">
    <text evidence="1">The sequence shown here is derived from an EMBL/GenBank/DDBJ whole genome shotgun (WGS) entry which is preliminary data.</text>
</comment>
<dbReference type="EMBL" id="BDIP01008812">
    <property type="protein sequence ID" value="GIQ92025.1"/>
    <property type="molecule type" value="Genomic_DNA"/>
</dbReference>
<dbReference type="InterPro" id="IPR045897">
    <property type="entry name" value="BPI/LBP_pln"/>
</dbReference>